<reference evidence="6" key="1">
    <citation type="submission" date="2024-06" db="EMBL/GenBank/DDBJ databases">
        <authorList>
            <person name="Liu X."/>
            <person name="Lenzi L."/>
            <person name="Haldenby T S."/>
            <person name="Uol C."/>
        </authorList>
    </citation>
    <scope>NUCLEOTIDE SEQUENCE</scope>
</reference>
<feature type="transmembrane region" description="Helical" evidence="5">
    <location>
        <begin position="258"/>
        <end position="282"/>
    </location>
</feature>
<dbReference type="Pfam" id="PF02535">
    <property type="entry name" value="Zip"/>
    <property type="match status" value="1"/>
</dbReference>
<keyword evidence="3 5" id="KW-1133">Transmembrane helix</keyword>
<feature type="transmembrane region" description="Helical" evidence="5">
    <location>
        <begin position="7"/>
        <end position="29"/>
    </location>
</feature>
<feature type="transmembrane region" description="Helical" evidence="5">
    <location>
        <begin position="361"/>
        <end position="384"/>
    </location>
</feature>
<dbReference type="InterPro" id="IPR003689">
    <property type="entry name" value="ZIP"/>
</dbReference>
<dbReference type="GO" id="GO:0005385">
    <property type="term" value="F:zinc ion transmembrane transporter activity"/>
    <property type="evidence" value="ECO:0007669"/>
    <property type="project" value="TreeGrafter"/>
</dbReference>
<name>A0AAV2T930_CALDB</name>
<evidence type="ECO:0000256" key="2">
    <source>
        <dbReference type="ARBA" id="ARBA00022692"/>
    </source>
</evidence>
<evidence type="ECO:0000256" key="5">
    <source>
        <dbReference type="SAM" id="Phobius"/>
    </source>
</evidence>
<dbReference type="AlphaFoldDB" id="A0AAV2T930"/>
<comment type="caution">
    <text evidence="6">The sequence shown here is derived from an EMBL/GenBank/DDBJ whole genome shotgun (WGS) entry which is preliminary data.</text>
</comment>
<dbReference type="PANTHER" id="PTHR11040:SF140">
    <property type="entry name" value="ZRT (ZRT), IRT- (IRT-) LIKE PROTEIN TRANSPORTER"/>
    <property type="match status" value="1"/>
</dbReference>
<organism evidence="6 7">
    <name type="scientific">Calicophoron daubneyi</name>
    <name type="common">Rumen fluke</name>
    <name type="synonym">Paramphistomum daubneyi</name>
    <dbReference type="NCBI Taxonomy" id="300641"/>
    <lineage>
        <taxon>Eukaryota</taxon>
        <taxon>Metazoa</taxon>
        <taxon>Spiralia</taxon>
        <taxon>Lophotrochozoa</taxon>
        <taxon>Platyhelminthes</taxon>
        <taxon>Trematoda</taxon>
        <taxon>Digenea</taxon>
        <taxon>Plagiorchiida</taxon>
        <taxon>Pronocephalata</taxon>
        <taxon>Paramphistomoidea</taxon>
        <taxon>Paramphistomidae</taxon>
        <taxon>Calicophoron</taxon>
    </lineage>
</organism>
<dbReference type="PANTHER" id="PTHR11040">
    <property type="entry name" value="ZINC/IRON TRANSPORTER"/>
    <property type="match status" value="1"/>
</dbReference>
<evidence type="ECO:0000313" key="7">
    <source>
        <dbReference type="Proteomes" id="UP001497525"/>
    </source>
</evidence>
<keyword evidence="4 5" id="KW-0472">Membrane</keyword>
<keyword evidence="2 5" id="KW-0812">Transmembrane</keyword>
<accession>A0AAV2T930</accession>
<protein>
    <recommendedName>
        <fullName evidence="8">Zinc transporter ZIP3</fullName>
    </recommendedName>
</protein>
<evidence type="ECO:0008006" key="8">
    <source>
        <dbReference type="Google" id="ProtNLM"/>
    </source>
</evidence>
<feature type="transmembrane region" description="Helical" evidence="5">
    <location>
        <begin position="41"/>
        <end position="63"/>
    </location>
</feature>
<evidence type="ECO:0000256" key="3">
    <source>
        <dbReference type="ARBA" id="ARBA00022989"/>
    </source>
</evidence>
<dbReference type="Proteomes" id="UP001497525">
    <property type="component" value="Unassembled WGS sequence"/>
</dbReference>
<dbReference type="GO" id="GO:0005886">
    <property type="term" value="C:plasma membrane"/>
    <property type="evidence" value="ECO:0007669"/>
    <property type="project" value="TreeGrafter"/>
</dbReference>
<evidence type="ECO:0000313" key="6">
    <source>
        <dbReference type="EMBL" id="CAL5133655.1"/>
    </source>
</evidence>
<gene>
    <name evidence="6" type="ORF">CDAUBV1_LOCUS6915</name>
</gene>
<dbReference type="EMBL" id="CAXLJL010000157">
    <property type="protein sequence ID" value="CAL5133655.1"/>
    <property type="molecule type" value="Genomic_DNA"/>
</dbReference>
<feature type="transmembrane region" description="Helical" evidence="5">
    <location>
        <begin position="196"/>
        <end position="217"/>
    </location>
</feature>
<evidence type="ECO:0000256" key="4">
    <source>
        <dbReference type="ARBA" id="ARBA00023136"/>
    </source>
</evidence>
<comment type="subcellular location">
    <subcellularLocation>
        <location evidence="1">Membrane</location>
        <topology evidence="1">Multi-pass membrane protein</topology>
    </subcellularLocation>
</comment>
<proteinExistence type="predicted"/>
<feature type="transmembrane region" description="Helical" evidence="5">
    <location>
        <begin position="223"/>
        <end position="246"/>
    </location>
</feature>
<evidence type="ECO:0000256" key="1">
    <source>
        <dbReference type="ARBA" id="ARBA00004141"/>
    </source>
</evidence>
<feature type="transmembrane region" description="Helical" evidence="5">
    <location>
        <begin position="317"/>
        <end position="338"/>
    </location>
</feature>
<sequence>MILIFKSLVCVIIFLLNAISSFLTFTYVLKKSSVFSYHWQRGMSFATCFSIGLFLAICFLGLYNSSAVKLRNFQSELKEQNRFKSYPVPEALLCVNFFGFWIFQCCLQAAAQRLFSVTRRISSTRRKTGKRLPFLASAEQGESADEQMDLIPPDLLREENFLDTNAIHFSDTHAPEDPSCQEISNFVDRSGEFTNCITLTLGMGLHTILEAIGFGLLDTLRQVFSMGLAMALHHVVCASTLGLHFAKASQNVRRRRCAIGLLLCYLFVLPLGTSVGVGIHYVYSVPKLTANTSIVVGLNSTVSASDEVSLVQGKETVGLLVMGILQNVAAAAFLYISFTEVLPSRSQSNPHCRDPPVSVEAWHNFCCCIFALLGFSVIGALRLVR</sequence>